<evidence type="ECO:0000313" key="3">
    <source>
        <dbReference type="Proteomes" id="UP001149074"/>
    </source>
</evidence>
<dbReference type="RefSeq" id="XP_056471447.1">
    <property type="nucleotide sequence ID" value="XM_056620641.1"/>
</dbReference>
<accession>A0A9W9EX53</accession>
<proteinExistence type="predicted"/>
<organism evidence="2 3">
    <name type="scientific">Penicillium argentinense</name>
    <dbReference type="NCBI Taxonomy" id="1131581"/>
    <lineage>
        <taxon>Eukaryota</taxon>
        <taxon>Fungi</taxon>
        <taxon>Dikarya</taxon>
        <taxon>Ascomycota</taxon>
        <taxon>Pezizomycotina</taxon>
        <taxon>Eurotiomycetes</taxon>
        <taxon>Eurotiomycetidae</taxon>
        <taxon>Eurotiales</taxon>
        <taxon>Aspergillaceae</taxon>
        <taxon>Penicillium</taxon>
    </lineage>
</organism>
<dbReference type="AlphaFoldDB" id="A0A9W9EX53"/>
<dbReference type="Pfam" id="PF10021">
    <property type="entry name" value="PARG_cat_microb"/>
    <property type="match status" value="1"/>
</dbReference>
<feature type="domain" description="Microbial-type PARG catalytic" evidence="1">
    <location>
        <begin position="82"/>
        <end position="177"/>
    </location>
</feature>
<gene>
    <name evidence="2" type="ORF">N7532_008149</name>
</gene>
<dbReference type="EMBL" id="JAPQKI010000009">
    <property type="protein sequence ID" value="KAJ5089465.1"/>
    <property type="molecule type" value="Genomic_DNA"/>
</dbReference>
<dbReference type="Gene3D" id="3.40.220.10">
    <property type="entry name" value="Leucine Aminopeptidase, subunit E, domain 1"/>
    <property type="match status" value="1"/>
</dbReference>
<evidence type="ECO:0000313" key="2">
    <source>
        <dbReference type="EMBL" id="KAJ5089465.1"/>
    </source>
</evidence>
<protein>
    <recommendedName>
        <fullName evidence="1">Microbial-type PARG catalytic domain-containing protein</fullName>
    </recommendedName>
</protein>
<sequence length="319" mass="35827">MASVYDKSFNKKLEGNIPAVAYERSGNRRQDLRKVATETIGAIPAILEALERAGKSPRYSCLYTDDEEGEICPHLNSDSPYFPDHTTEIKVVRDDTLDAADNLSHSLGLPSSLATAPVCILNLANQSVIGGDYWNGSRAQEEEICRRTTLVNSLHPHFYPMEDYELIYSPSVYIIRENGSRAGYKFMWTETPETLLEISVITLAAECRPKLNSAGDDSLYAESRELMEDKMRLALRAAANNHHPRLVLGAFGCRAFGHPASAVAELWRDVLSEEEFCGWFETVVFAVYDTNPPYENYTAFKEVFDAGVKISEYEENTRE</sequence>
<dbReference type="OrthoDB" id="9985428at2759"/>
<dbReference type="PANTHER" id="PTHR35596">
    <property type="entry name" value="DUF2263 DOMAIN-CONTAINING PROTEIN"/>
    <property type="match status" value="1"/>
</dbReference>
<keyword evidence="3" id="KW-1185">Reference proteome</keyword>
<evidence type="ECO:0000259" key="1">
    <source>
        <dbReference type="Pfam" id="PF10021"/>
    </source>
</evidence>
<dbReference type="PANTHER" id="PTHR35596:SF1">
    <property type="entry name" value="MICROBIAL-TYPE PARG CATALYTIC DOMAIN-CONTAINING PROTEIN"/>
    <property type="match status" value="1"/>
</dbReference>
<dbReference type="InterPro" id="IPR019261">
    <property type="entry name" value="PARG_cat_microbial"/>
</dbReference>
<dbReference type="InterPro" id="IPR043472">
    <property type="entry name" value="Macro_dom-like"/>
</dbReference>
<name>A0A9W9EX53_9EURO</name>
<dbReference type="SUPFAM" id="SSF52949">
    <property type="entry name" value="Macro domain-like"/>
    <property type="match status" value="1"/>
</dbReference>
<dbReference type="Proteomes" id="UP001149074">
    <property type="component" value="Unassembled WGS sequence"/>
</dbReference>
<dbReference type="GeneID" id="81359620"/>
<comment type="caution">
    <text evidence="2">The sequence shown here is derived from an EMBL/GenBank/DDBJ whole genome shotgun (WGS) entry which is preliminary data.</text>
</comment>
<dbReference type="NCBIfam" id="TIGR02452">
    <property type="entry name" value="TIGR02452 family protein"/>
    <property type="match status" value="1"/>
</dbReference>
<dbReference type="InterPro" id="IPR012664">
    <property type="entry name" value="CHP02452"/>
</dbReference>
<reference evidence="2" key="1">
    <citation type="submission" date="2022-11" db="EMBL/GenBank/DDBJ databases">
        <authorList>
            <person name="Petersen C."/>
        </authorList>
    </citation>
    <scope>NUCLEOTIDE SEQUENCE</scope>
    <source>
        <strain evidence="2">IBT 30761</strain>
    </source>
</reference>
<reference evidence="2" key="2">
    <citation type="journal article" date="2023" name="IMA Fungus">
        <title>Comparative genomic study of the Penicillium genus elucidates a diverse pangenome and 15 lateral gene transfer events.</title>
        <authorList>
            <person name="Petersen C."/>
            <person name="Sorensen T."/>
            <person name="Nielsen M.R."/>
            <person name="Sondergaard T.E."/>
            <person name="Sorensen J.L."/>
            <person name="Fitzpatrick D.A."/>
            <person name="Frisvad J.C."/>
            <person name="Nielsen K.L."/>
        </authorList>
    </citation>
    <scope>NUCLEOTIDE SEQUENCE</scope>
    <source>
        <strain evidence="2">IBT 30761</strain>
    </source>
</reference>